<feature type="binding site" evidence="7">
    <location>
        <begin position="89"/>
        <end position="94"/>
    </location>
    <ligand>
        <name>NAD(+)</name>
        <dbReference type="ChEBI" id="CHEBI:57540"/>
    </ligand>
</feature>
<dbReference type="NCBIfam" id="NF003994">
    <property type="entry name" value="PRK05472.2-3"/>
    <property type="match status" value="1"/>
</dbReference>
<keyword evidence="6 7" id="KW-0804">Transcription</keyword>
<gene>
    <name evidence="7" type="primary">rex</name>
    <name evidence="9" type="ORF">H9892_06605</name>
</gene>
<organism evidence="9 10">
    <name type="scientific">Candidatus Protoclostridium stercorigallinarum</name>
    <dbReference type="NCBI Taxonomy" id="2838741"/>
    <lineage>
        <taxon>Bacteria</taxon>
        <taxon>Bacillati</taxon>
        <taxon>Bacillota</taxon>
        <taxon>Clostridia</taxon>
        <taxon>Candidatus Protoclostridium</taxon>
    </lineage>
</organism>
<dbReference type="InterPro" id="IPR036390">
    <property type="entry name" value="WH_DNA-bd_sf"/>
</dbReference>
<dbReference type="InterPro" id="IPR036291">
    <property type="entry name" value="NAD(P)-bd_dom_sf"/>
</dbReference>
<evidence type="ECO:0000259" key="8">
    <source>
        <dbReference type="SMART" id="SM00881"/>
    </source>
</evidence>
<feature type="domain" description="CoA-binding" evidence="8">
    <location>
        <begin position="79"/>
        <end position="179"/>
    </location>
</feature>
<proteinExistence type="inferred from homology"/>
<dbReference type="Gene3D" id="3.40.50.720">
    <property type="entry name" value="NAD(P)-binding Rossmann-like Domain"/>
    <property type="match status" value="1"/>
</dbReference>
<keyword evidence="2 7" id="KW-0678">Repressor</keyword>
<dbReference type="InterPro" id="IPR009718">
    <property type="entry name" value="Rex_DNA-bd_C_dom"/>
</dbReference>
<comment type="caution">
    <text evidence="7">Lacks conserved residue(s) required for the propagation of feature annotation.</text>
</comment>
<dbReference type="Proteomes" id="UP000823990">
    <property type="component" value="Unassembled WGS sequence"/>
</dbReference>
<comment type="function">
    <text evidence="7">Modulates transcription in response to changes in cellular NADH/NAD(+) redox state.</text>
</comment>
<sequence>MKAKNVSIQTLRRLPLYLHYLKSVKSETPTISATMLAEALGAGDVQVRKDLGSVSGNGRPKKGYVTEELIVDLEDYLGCNDRTPAVLIGAGNLGRALLSYNGFSDYGLEIVAAFDASDAVAGTKAGDKTVLPMSKLKKVCEDSGAKLGIITVPAAGAQDACDKLVSCGVTAIWNFAPTVLKVPPEVLVENENLASSLAVLSKHLSENGAAR</sequence>
<keyword evidence="5 7" id="KW-0238">DNA-binding</keyword>
<evidence type="ECO:0000313" key="9">
    <source>
        <dbReference type="EMBL" id="HIW02993.1"/>
    </source>
</evidence>
<keyword evidence="3 7" id="KW-0805">Transcription regulation</keyword>
<dbReference type="InterPro" id="IPR036388">
    <property type="entry name" value="WH-like_DNA-bd_sf"/>
</dbReference>
<dbReference type="SUPFAM" id="SSF46785">
    <property type="entry name" value="Winged helix' DNA-binding domain"/>
    <property type="match status" value="1"/>
</dbReference>
<evidence type="ECO:0000256" key="1">
    <source>
        <dbReference type="ARBA" id="ARBA00022490"/>
    </source>
</evidence>
<dbReference type="HAMAP" id="MF_01131">
    <property type="entry name" value="Rex"/>
    <property type="match status" value="1"/>
</dbReference>
<comment type="caution">
    <text evidence="9">The sequence shown here is derived from an EMBL/GenBank/DDBJ whole genome shotgun (WGS) entry which is preliminary data.</text>
</comment>
<dbReference type="GO" id="GO:0045892">
    <property type="term" value="P:negative regulation of DNA-templated transcription"/>
    <property type="evidence" value="ECO:0007669"/>
    <property type="project" value="InterPro"/>
</dbReference>
<dbReference type="GO" id="GO:0003700">
    <property type="term" value="F:DNA-binding transcription factor activity"/>
    <property type="evidence" value="ECO:0007669"/>
    <property type="project" value="UniProtKB-UniRule"/>
</dbReference>
<dbReference type="SMART" id="SM00881">
    <property type="entry name" value="CoA_binding"/>
    <property type="match status" value="1"/>
</dbReference>
<evidence type="ECO:0000256" key="3">
    <source>
        <dbReference type="ARBA" id="ARBA00023015"/>
    </source>
</evidence>
<comment type="similarity">
    <text evidence="7">Belongs to the transcriptional regulatory Rex family.</text>
</comment>
<accession>A0A9D1Q155</accession>
<dbReference type="AlphaFoldDB" id="A0A9D1Q155"/>
<dbReference type="InterPro" id="IPR003781">
    <property type="entry name" value="CoA-bd"/>
</dbReference>
<evidence type="ECO:0000256" key="2">
    <source>
        <dbReference type="ARBA" id="ARBA00022491"/>
    </source>
</evidence>
<reference evidence="9" key="2">
    <citation type="submission" date="2021-04" db="EMBL/GenBank/DDBJ databases">
        <authorList>
            <person name="Gilroy R."/>
        </authorList>
    </citation>
    <scope>NUCLEOTIDE SEQUENCE</scope>
    <source>
        <strain evidence="9">12435</strain>
    </source>
</reference>
<dbReference type="GO" id="GO:0051775">
    <property type="term" value="P:response to redox state"/>
    <property type="evidence" value="ECO:0007669"/>
    <property type="project" value="InterPro"/>
</dbReference>
<dbReference type="Pfam" id="PF02629">
    <property type="entry name" value="CoA_binding"/>
    <property type="match status" value="1"/>
</dbReference>
<evidence type="ECO:0000256" key="5">
    <source>
        <dbReference type="ARBA" id="ARBA00023125"/>
    </source>
</evidence>
<evidence type="ECO:0000313" key="10">
    <source>
        <dbReference type="Proteomes" id="UP000823990"/>
    </source>
</evidence>
<comment type="subunit">
    <text evidence="7">Homodimer.</text>
</comment>
<dbReference type="GO" id="GO:0003677">
    <property type="term" value="F:DNA binding"/>
    <property type="evidence" value="ECO:0007669"/>
    <property type="project" value="UniProtKB-UniRule"/>
</dbReference>
<dbReference type="PANTHER" id="PTHR35786">
    <property type="entry name" value="REDOX-SENSING TRANSCRIPTIONAL REPRESSOR REX"/>
    <property type="match status" value="1"/>
</dbReference>
<dbReference type="NCBIfam" id="NF003995">
    <property type="entry name" value="PRK05472.2-4"/>
    <property type="match status" value="1"/>
</dbReference>
<dbReference type="EMBL" id="DXHS01000110">
    <property type="protein sequence ID" value="HIW02993.1"/>
    <property type="molecule type" value="Genomic_DNA"/>
</dbReference>
<evidence type="ECO:0000256" key="6">
    <source>
        <dbReference type="ARBA" id="ARBA00023163"/>
    </source>
</evidence>
<comment type="subcellular location">
    <subcellularLocation>
        <location evidence="7">Cytoplasm</location>
    </subcellularLocation>
</comment>
<dbReference type="InterPro" id="IPR022876">
    <property type="entry name" value="Tscrpt_rep_Rex"/>
</dbReference>
<dbReference type="NCBIfam" id="NF003996">
    <property type="entry name" value="PRK05472.2-5"/>
    <property type="match status" value="1"/>
</dbReference>
<dbReference type="GO" id="GO:0005737">
    <property type="term" value="C:cytoplasm"/>
    <property type="evidence" value="ECO:0007669"/>
    <property type="project" value="UniProtKB-SubCell"/>
</dbReference>
<reference evidence="9" key="1">
    <citation type="journal article" date="2021" name="PeerJ">
        <title>Extensive microbial diversity within the chicken gut microbiome revealed by metagenomics and culture.</title>
        <authorList>
            <person name="Gilroy R."/>
            <person name="Ravi A."/>
            <person name="Getino M."/>
            <person name="Pursley I."/>
            <person name="Horton D.L."/>
            <person name="Alikhan N.F."/>
            <person name="Baker D."/>
            <person name="Gharbi K."/>
            <person name="Hall N."/>
            <person name="Watson M."/>
            <person name="Adriaenssens E.M."/>
            <person name="Foster-Nyarko E."/>
            <person name="Jarju S."/>
            <person name="Secka A."/>
            <person name="Antonio M."/>
            <person name="Oren A."/>
            <person name="Chaudhuri R.R."/>
            <person name="La Ragione R."/>
            <person name="Hildebrand F."/>
            <person name="Pallen M.J."/>
        </authorList>
    </citation>
    <scope>NUCLEOTIDE SEQUENCE</scope>
    <source>
        <strain evidence="9">12435</strain>
    </source>
</reference>
<dbReference type="SUPFAM" id="SSF51735">
    <property type="entry name" value="NAD(P)-binding Rossmann-fold domains"/>
    <property type="match status" value="1"/>
</dbReference>
<evidence type="ECO:0000256" key="7">
    <source>
        <dbReference type="HAMAP-Rule" id="MF_01131"/>
    </source>
</evidence>
<name>A0A9D1Q155_9FIRM</name>
<dbReference type="PANTHER" id="PTHR35786:SF1">
    <property type="entry name" value="REDOX-SENSING TRANSCRIPTIONAL REPRESSOR REX 1"/>
    <property type="match status" value="1"/>
</dbReference>
<dbReference type="Gene3D" id="1.10.10.10">
    <property type="entry name" value="Winged helix-like DNA-binding domain superfamily/Winged helix DNA-binding domain"/>
    <property type="match status" value="1"/>
</dbReference>
<dbReference type="Pfam" id="PF06971">
    <property type="entry name" value="Put_DNA-bind_N"/>
    <property type="match status" value="1"/>
</dbReference>
<protein>
    <recommendedName>
        <fullName evidence="7">Redox-sensing transcriptional repressor Rex</fullName>
    </recommendedName>
</protein>
<evidence type="ECO:0000256" key="4">
    <source>
        <dbReference type="ARBA" id="ARBA00023027"/>
    </source>
</evidence>
<keyword evidence="4 7" id="KW-0520">NAD</keyword>
<keyword evidence="1 7" id="KW-0963">Cytoplasm</keyword>